<accession>A0A177M295</accession>
<reference evidence="1 2" key="1">
    <citation type="submission" date="2016-03" db="EMBL/GenBank/DDBJ databases">
        <authorList>
            <person name="Ploux O."/>
        </authorList>
    </citation>
    <scope>NUCLEOTIDE SEQUENCE [LARGE SCALE GENOMIC DNA]</scope>
    <source>
        <strain evidence="1 2">R-45371</strain>
    </source>
</reference>
<protein>
    <submittedName>
        <fullName evidence="1">Uncharacterized protein</fullName>
    </submittedName>
</protein>
<sequence length="172" mass="19396">MSYLKILFILIPLCFCLGGCSEQPETTSSTKSERPVVELVEKPEAVAAVVSENPVGPPQKSEASPTELVVDNAVALVFELPEIKAWSDYIDQKSQGKVHAAILTTAKEPQDIDGKQYWPVDFFESQDTHMHRWESFWVRIDGKEILVDDLADGPISLQEWRDQKKPLERIKS</sequence>
<evidence type="ECO:0000313" key="2">
    <source>
        <dbReference type="Proteomes" id="UP000077763"/>
    </source>
</evidence>
<evidence type="ECO:0000313" key="1">
    <source>
        <dbReference type="EMBL" id="OAH99760.1"/>
    </source>
</evidence>
<dbReference type="EMBL" id="LUUH01000080">
    <property type="protein sequence ID" value="OAH99760.1"/>
    <property type="molecule type" value="Genomic_DNA"/>
</dbReference>
<dbReference type="AlphaFoldDB" id="A0A177M295"/>
<comment type="caution">
    <text evidence="1">The sequence shown here is derived from an EMBL/GenBank/DDBJ whole genome shotgun (WGS) entry which is preliminary data.</text>
</comment>
<gene>
    <name evidence="1" type="ORF">A1353_20315</name>
</gene>
<name>A0A177M295_METMH</name>
<dbReference type="Proteomes" id="UP000077763">
    <property type="component" value="Unassembled WGS sequence"/>
</dbReference>
<organism evidence="1 2">
    <name type="scientific">Methylomonas methanica</name>
    <dbReference type="NCBI Taxonomy" id="421"/>
    <lineage>
        <taxon>Bacteria</taxon>
        <taxon>Pseudomonadati</taxon>
        <taxon>Pseudomonadota</taxon>
        <taxon>Gammaproteobacteria</taxon>
        <taxon>Methylococcales</taxon>
        <taxon>Methylococcaceae</taxon>
        <taxon>Methylomonas</taxon>
    </lineage>
</organism>
<proteinExistence type="predicted"/>